<dbReference type="InterPro" id="IPR050131">
    <property type="entry name" value="Peptidase_S8_subtilisin-like"/>
</dbReference>
<feature type="domain" description="Tripeptidyl-peptidase II galactose-binding" evidence="17">
    <location>
        <begin position="674"/>
        <end position="761"/>
    </location>
</feature>
<dbReference type="InterPro" id="IPR048384">
    <property type="entry name" value="TPPII_GBD"/>
</dbReference>
<dbReference type="InterPro" id="IPR000209">
    <property type="entry name" value="Peptidase_S8/S53_dom"/>
</dbReference>
<gene>
    <name evidence="18" type="ORF">JXQ802_LOCUS6141</name>
</gene>
<evidence type="ECO:0000259" key="15">
    <source>
        <dbReference type="Pfam" id="PF12583"/>
    </source>
</evidence>
<feature type="compositionally biased region" description="Polar residues" evidence="12">
    <location>
        <begin position="1069"/>
        <end position="1079"/>
    </location>
</feature>
<evidence type="ECO:0000256" key="2">
    <source>
        <dbReference type="ARBA" id="ARBA00011073"/>
    </source>
</evidence>
<dbReference type="InterPro" id="IPR015500">
    <property type="entry name" value="Peptidase_S8_subtilisin-rel"/>
</dbReference>
<evidence type="ECO:0000259" key="14">
    <source>
        <dbReference type="Pfam" id="PF12580"/>
    </source>
</evidence>
<feature type="domain" description="Tripeptidyl-peptidase II first Ig-like" evidence="16">
    <location>
        <begin position="534"/>
        <end position="655"/>
    </location>
</feature>
<evidence type="ECO:0000259" key="17">
    <source>
        <dbReference type="Pfam" id="PF21316"/>
    </source>
</evidence>
<feature type="compositionally biased region" description="Low complexity" evidence="12">
    <location>
        <begin position="1033"/>
        <end position="1068"/>
    </location>
</feature>
<dbReference type="GO" id="GO:0008240">
    <property type="term" value="F:tripeptidyl-peptidase activity"/>
    <property type="evidence" value="ECO:0007669"/>
    <property type="project" value="UniProtKB-EC"/>
</dbReference>
<evidence type="ECO:0000256" key="12">
    <source>
        <dbReference type="SAM" id="MobiDB-lite"/>
    </source>
</evidence>
<dbReference type="Gene3D" id="6.10.250.3080">
    <property type="match status" value="1"/>
</dbReference>
<evidence type="ECO:0000313" key="18">
    <source>
        <dbReference type="EMBL" id="CAF0840173.1"/>
    </source>
</evidence>
<dbReference type="Gene3D" id="1.25.40.710">
    <property type="match status" value="1"/>
</dbReference>
<dbReference type="GO" id="GO:0004252">
    <property type="term" value="F:serine-type endopeptidase activity"/>
    <property type="evidence" value="ECO:0007669"/>
    <property type="project" value="UniProtKB-UniRule"/>
</dbReference>
<evidence type="ECO:0000256" key="4">
    <source>
        <dbReference type="ARBA" id="ARBA00020244"/>
    </source>
</evidence>
<comment type="similarity">
    <text evidence="2 10">Belongs to the peptidase S8 family.</text>
</comment>
<dbReference type="PANTHER" id="PTHR43806:SF14">
    <property type="entry name" value="TRIPEPTIDYL-PEPTIDASE 2"/>
    <property type="match status" value="1"/>
</dbReference>
<dbReference type="InterPro" id="IPR023828">
    <property type="entry name" value="Peptidase_S8_Ser-AS"/>
</dbReference>
<dbReference type="Proteomes" id="UP000663870">
    <property type="component" value="Unassembled WGS sequence"/>
</dbReference>
<keyword evidence="5" id="KW-0031">Aminopeptidase</keyword>
<dbReference type="Gene3D" id="2.20.25.690">
    <property type="match status" value="1"/>
</dbReference>
<dbReference type="Pfam" id="PF21223">
    <property type="entry name" value="TPPII_Ig-like-1"/>
    <property type="match status" value="1"/>
</dbReference>
<keyword evidence="11" id="KW-0175">Coiled coil</keyword>
<evidence type="ECO:0000256" key="8">
    <source>
        <dbReference type="ARBA" id="ARBA00022825"/>
    </source>
</evidence>
<keyword evidence="8 10" id="KW-0720">Serine protease</keyword>
<dbReference type="GO" id="GO:0005829">
    <property type="term" value="C:cytosol"/>
    <property type="evidence" value="ECO:0007669"/>
    <property type="project" value="TreeGrafter"/>
</dbReference>
<keyword evidence="19" id="KW-1185">Reference proteome</keyword>
<comment type="caution">
    <text evidence="18">The sequence shown here is derived from an EMBL/GenBank/DDBJ whole genome shotgun (WGS) entry which is preliminary data.</text>
</comment>
<dbReference type="GO" id="GO:0004177">
    <property type="term" value="F:aminopeptidase activity"/>
    <property type="evidence" value="ECO:0007669"/>
    <property type="project" value="UniProtKB-KW"/>
</dbReference>
<dbReference type="GO" id="GO:0006508">
    <property type="term" value="P:proteolysis"/>
    <property type="evidence" value="ECO:0007669"/>
    <property type="project" value="UniProtKB-KW"/>
</dbReference>
<dbReference type="InterPro" id="IPR022232">
    <property type="entry name" value="TPPII_C_art"/>
</dbReference>
<evidence type="ECO:0000259" key="16">
    <source>
        <dbReference type="Pfam" id="PF21223"/>
    </source>
</evidence>
<dbReference type="PRINTS" id="PR00723">
    <property type="entry name" value="SUBTILISIN"/>
</dbReference>
<feature type="active site" description="Charge relay system" evidence="10">
    <location>
        <position position="272"/>
    </location>
</feature>
<name>A0A813VH44_9BILA</name>
<protein>
    <recommendedName>
        <fullName evidence="4">Tripeptidyl-peptidase 2</fullName>
        <ecNumber evidence="3">3.4.14.10</ecNumber>
    </recommendedName>
    <alternativeName>
        <fullName evidence="9">Tripeptidyl aminopeptidase</fullName>
    </alternativeName>
</protein>
<dbReference type="EC" id="3.4.14.10" evidence="3"/>
<evidence type="ECO:0000256" key="7">
    <source>
        <dbReference type="ARBA" id="ARBA00022801"/>
    </source>
</evidence>
<dbReference type="SUPFAM" id="SSF52743">
    <property type="entry name" value="Subtilisin-like"/>
    <property type="match status" value="1"/>
</dbReference>
<dbReference type="FunFam" id="3.40.50.200:FF:000003">
    <property type="entry name" value="Tripeptidyl peptidase 2"/>
    <property type="match status" value="1"/>
</dbReference>
<proteinExistence type="inferred from homology"/>
<organism evidence="18 19">
    <name type="scientific">Rotaria sordida</name>
    <dbReference type="NCBI Taxonomy" id="392033"/>
    <lineage>
        <taxon>Eukaryota</taxon>
        <taxon>Metazoa</taxon>
        <taxon>Spiralia</taxon>
        <taxon>Gnathifera</taxon>
        <taxon>Rotifera</taxon>
        <taxon>Eurotatoria</taxon>
        <taxon>Bdelloidea</taxon>
        <taxon>Philodinida</taxon>
        <taxon>Philodinidae</taxon>
        <taxon>Rotaria</taxon>
    </lineage>
</organism>
<evidence type="ECO:0000313" key="19">
    <source>
        <dbReference type="Proteomes" id="UP000663870"/>
    </source>
</evidence>
<evidence type="ECO:0000256" key="3">
    <source>
        <dbReference type="ARBA" id="ARBA00012462"/>
    </source>
</evidence>
<feature type="domain" description="Tripeptidyl peptidase II C-terminal" evidence="15">
    <location>
        <begin position="1079"/>
        <end position="1135"/>
    </location>
</feature>
<dbReference type="InterPro" id="IPR036852">
    <property type="entry name" value="Peptidase_S8/S53_dom_sf"/>
</dbReference>
<dbReference type="Gene3D" id="3.40.50.200">
    <property type="entry name" value="Peptidase S8/S53 domain"/>
    <property type="match status" value="1"/>
</dbReference>
<evidence type="ECO:0000256" key="10">
    <source>
        <dbReference type="PROSITE-ProRule" id="PRU01240"/>
    </source>
</evidence>
<keyword evidence="6 10" id="KW-0645">Protease</keyword>
<feature type="domain" description="Tripeptidyl peptidase II second Ig-like" evidence="14">
    <location>
        <begin position="810"/>
        <end position="995"/>
    </location>
</feature>
<dbReference type="Pfam" id="PF12580">
    <property type="entry name" value="TPPII"/>
    <property type="match status" value="1"/>
</dbReference>
<feature type="domain" description="Peptidase S8/S53" evidence="13">
    <location>
        <begin position="37"/>
        <end position="505"/>
    </location>
</feature>
<evidence type="ECO:0000259" key="13">
    <source>
        <dbReference type="Pfam" id="PF00082"/>
    </source>
</evidence>
<dbReference type="Gene3D" id="2.60.40.3170">
    <property type="match status" value="1"/>
</dbReference>
<comment type="catalytic activity">
    <reaction evidence="1">
        <text>Release of an N-terminal tripeptide from a polypeptide.</text>
        <dbReference type="EC" id="3.4.14.10"/>
    </reaction>
</comment>
<dbReference type="Pfam" id="PF00082">
    <property type="entry name" value="Peptidase_S8"/>
    <property type="match status" value="1"/>
</dbReference>
<dbReference type="PANTHER" id="PTHR43806">
    <property type="entry name" value="PEPTIDASE S8"/>
    <property type="match status" value="1"/>
</dbReference>
<dbReference type="Pfam" id="PF21316">
    <property type="entry name" value="TPPII_GBD"/>
    <property type="match status" value="1"/>
</dbReference>
<accession>A0A813VH44</accession>
<dbReference type="InterPro" id="IPR022229">
    <property type="entry name" value="TPPII_Ig-like-2"/>
</dbReference>
<evidence type="ECO:0000256" key="9">
    <source>
        <dbReference type="ARBA" id="ARBA00032232"/>
    </source>
</evidence>
<sequence>MNCSSVDIDTHFPVGGCLPKQPTGALQLLTKYPQYDGRQITIAVIDTGIDPLANGLQKTSTGIEKLIDLRDSTGSGDVDISTIVKVISNNNQEDRSIQGLSGRKLKIPSDWKNPSGNYHIGIKSLKQIIPTSAFERLSKERREKIFDPEHRRALAEAQHRLDEHINKYSSPNEEQKLVREEFQSFIDALKEVEKKYNDPGPYLDCIVWNDGDKWIACIDITEQGELDQCKSLSNYIDSHQFATFGAIDMVTYSVQIHHDINILEIVVAGGSHGTHVGAICAAYFEESSEENGIAPGAQLLSINIGDHRLSTMETIPSLVRAIKYCIDYKVDIINMSYGEDCHIPNSGRAQELFNEAVEKHGIVFVSSAGNNGPALTTTGAPGATCTNLIGVGGYVTPEMQLAEFALRESTGCTTPFTWSSRGPCSDGWLGVCISAPGAAITSVPQFNLCQRQLMNGTSMASPNAAGCVALLLSALKQEEIEYSPPLIRLALMNTAQKLDDEFSVGAGLIQIHKALDYIRSLSKPSLISKIQLDITGGQGRGIYLREYDQVQTSSGDIRLTIKSKYVTKKTDQLVTYEDQETKIKFGCRLSLICDPPVSYVQHGKFLDLAYNDRTFDIRIDPSHLKEDQAHFTELQAFDTNQINAGPLVRFPITIIKPIRVNPQTHSLEFNCQTFKPGQIRRHFLQVPSGSNIAEFKIMNHSSDISAQINLHFIQLEPGRSFRLTEFEKIIRLSPHSTFQCYFNVQDKRTLELCLARWWSSLAIIDTNYSIEFHSILISPSISIHLRSSQSYQRFILENRLNNTYQDINGLPIINWKYLVQTLRPNKDDSKIQVLSKRDCLTEQRQIYQLILTYNFTLLKPSEIQVKCPYLHEFLYDNEYEAALWMCFDTNKQYLGAGDVMKNYSVKLEKGDFIIRMQIRHDKYDLLERLLKDNGGTGLALHIEHKVSGLPTHDFYHSLDNLHTQKKKIQASSIKLQWGHQMPIYMTTVLEDKLPKIINSTAGTFLFGTMTFPKNEKMKKLEMNTIYQYFTEPSSSSSSTSSKKSSSSSVSNTNKKQEKTTVITTTTITDEGTSNTPSLKDQQYQEALRDLKISWIPKLTDDQGKLYEELLSEQQDLNNHIPLHIARLQQLENQLKQQQQQQQSCLTAEKKDEKLNEIIKFIQDKLLCLIDEDLIFKFFGQKNSSSNDKEIQIIKSDMEKRRNWLIDIYISLGICLCDLSTINDDTLTNLTNIYKNLQKHIDINDGKLTNFINKYNLIKKSYGRVWKLLLKQIEEKSSSQQQEYDQKLLQLYQTMNMKYLVSYQERLIIAKYPPAYILF</sequence>
<dbReference type="PROSITE" id="PS51892">
    <property type="entry name" value="SUBTILASE"/>
    <property type="match status" value="1"/>
</dbReference>
<dbReference type="InterPro" id="IPR046940">
    <property type="entry name" value="TPPII_Ig-like_sf"/>
</dbReference>
<evidence type="ECO:0000256" key="11">
    <source>
        <dbReference type="SAM" id="Coils"/>
    </source>
</evidence>
<dbReference type="Pfam" id="PF12583">
    <property type="entry name" value="TPPII_C"/>
    <property type="match status" value="1"/>
</dbReference>
<feature type="active site" description="Charge relay system" evidence="10">
    <location>
        <position position="46"/>
    </location>
</feature>
<dbReference type="InterPro" id="IPR046939">
    <property type="entry name" value="TPPII_C_sf"/>
</dbReference>
<feature type="region of interest" description="Disordered" evidence="12">
    <location>
        <begin position="1031"/>
        <end position="1079"/>
    </location>
</feature>
<evidence type="ECO:0000256" key="1">
    <source>
        <dbReference type="ARBA" id="ARBA00001910"/>
    </source>
</evidence>
<feature type="coiled-coil region" evidence="11">
    <location>
        <begin position="1120"/>
        <end position="1147"/>
    </location>
</feature>
<dbReference type="EMBL" id="CAJNOL010000095">
    <property type="protein sequence ID" value="CAF0840173.1"/>
    <property type="molecule type" value="Genomic_DNA"/>
</dbReference>
<keyword evidence="7 10" id="KW-0378">Hydrolase</keyword>
<dbReference type="InterPro" id="IPR048383">
    <property type="entry name" value="TPPII_Ig-like-1"/>
</dbReference>
<dbReference type="PROSITE" id="PS00138">
    <property type="entry name" value="SUBTILASE_SER"/>
    <property type="match status" value="1"/>
</dbReference>
<reference evidence="18" key="1">
    <citation type="submission" date="2021-02" db="EMBL/GenBank/DDBJ databases">
        <authorList>
            <person name="Nowell W R."/>
        </authorList>
    </citation>
    <scope>NUCLEOTIDE SEQUENCE</scope>
</reference>
<evidence type="ECO:0000256" key="5">
    <source>
        <dbReference type="ARBA" id="ARBA00022438"/>
    </source>
</evidence>
<feature type="active site" description="Charge relay system" evidence="10">
    <location>
        <position position="458"/>
    </location>
</feature>
<evidence type="ECO:0000256" key="6">
    <source>
        <dbReference type="ARBA" id="ARBA00022670"/>
    </source>
</evidence>